<evidence type="ECO:0000256" key="5">
    <source>
        <dbReference type="ARBA" id="ARBA00023194"/>
    </source>
</evidence>
<evidence type="ECO:0000256" key="3">
    <source>
        <dbReference type="ARBA" id="ARBA00022553"/>
    </source>
</evidence>
<dbReference type="InterPro" id="IPR049490">
    <property type="entry name" value="C883_1060-like_KR_N"/>
</dbReference>
<evidence type="ECO:0000259" key="12">
    <source>
        <dbReference type="PROSITE" id="PS52019"/>
    </source>
</evidence>
<dbReference type="CDD" id="cd00833">
    <property type="entry name" value="PKS"/>
    <property type="match status" value="1"/>
</dbReference>
<evidence type="ECO:0000256" key="2">
    <source>
        <dbReference type="ARBA" id="ARBA00022450"/>
    </source>
</evidence>
<comment type="pathway">
    <text evidence="1">Antibiotic biosynthesis.</text>
</comment>
<evidence type="ECO:0000313" key="13">
    <source>
        <dbReference type="EMBL" id="MEU5709880.1"/>
    </source>
</evidence>
<dbReference type="InterPro" id="IPR009081">
    <property type="entry name" value="PP-bd_ACP"/>
</dbReference>
<dbReference type="Pfam" id="PF02801">
    <property type="entry name" value="Ketoacyl-synt_C"/>
    <property type="match status" value="1"/>
</dbReference>
<dbReference type="SMART" id="SM00823">
    <property type="entry name" value="PKS_PP"/>
    <property type="match status" value="1"/>
</dbReference>
<dbReference type="SMART" id="SM00826">
    <property type="entry name" value="PKS_DH"/>
    <property type="match status" value="1"/>
</dbReference>
<evidence type="ECO:0000256" key="1">
    <source>
        <dbReference type="ARBA" id="ARBA00004792"/>
    </source>
</evidence>
<dbReference type="InterPro" id="IPR018201">
    <property type="entry name" value="Ketoacyl_synth_AS"/>
</dbReference>
<dbReference type="Gene3D" id="3.40.366.10">
    <property type="entry name" value="Malonyl-Coenzyme A Acyl Carrier Protein, domain 2"/>
    <property type="match status" value="1"/>
</dbReference>
<evidence type="ECO:0000313" key="14">
    <source>
        <dbReference type="Proteomes" id="UP001551011"/>
    </source>
</evidence>
<evidence type="ECO:0000256" key="6">
    <source>
        <dbReference type="ARBA" id="ARBA00023268"/>
    </source>
</evidence>
<dbReference type="Proteomes" id="UP001551011">
    <property type="component" value="Unassembled WGS sequence"/>
</dbReference>
<gene>
    <name evidence="13" type="ORF">AB0H04_23890</name>
</gene>
<dbReference type="SMART" id="SM00825">
    <property type="entry name" value="PKS_KS"/>
    <property type="match status" value="1"/>
</dbReference>
<dbReference type="Gene3D" id="3.10.129.110">
    <property type="entry name" value="Polyketide synthase dehydratase"/>
    <property type="match status" value="1"/>
</dbReference>
<dbReference type="Gene3D" id="3.40.47.10">
    <property type="match status" value="1"/>
</dbReference>
<dbReference type="InterPro" id="IPR014031">
    <property type="entry name" value="Ketoacyl_synth_C"/>
</dbReference>
<feature type="region of interest" description="C-terminal hotdog fold" evidence="8">
    <location>
        <begin position="1520"/>
        <end position="1657"/>
    </location>
</feature>
<dbReference type="SUPFAM" id="SSF51735">
    <property type="entry name" value="NAD(P)-binding Rossmann-fold domains"/>
    <property type="match status" value="2"/>
</dbReference>
<dbReference type="PROSITE" id="PS52019">
    <property type="entry name" value="PKS_MFAS_DH"/>
    <property type="match status" value="1"/>
</dbReference>
<dbReference type="PANTHER" id="PTHR43775">
    <property type="entry name" value="FATTY ACID SYNTHASE"/>
    <property type="match status" value="1"/>
</dbReference>
<dbReference type="InterPro" id="IPR016039">
    <property type="entry name" value="Thiolase-like"/>
</dbReference>
<feature type="active site" description="Proton acceptor; for dehydratase activity" evidence="8">
    <location>
        <position position="1413"/>
    </location>
</feature>
<evidence type="ECO:0000256" key="8">
    <source>
        <dbReference type="PROSITE-ProRule" id="PRU01363"/>
    </source>
</evidence>
<dbReference type="Pfam" id="PF14765">
    <property type="entry name" value="PS-DH"/>
    <property type="match status" value="1"/>
</dbReference>
<dbReference type="InterPro" id="IPR020806">
    <property type="entry name" value="PKS_PP-bd"/>
</dbReference>
<dbReference type="InterPro" id="IPR036736">
    <property type="entry name" value="ACP-like_sf"/>
</dbReference>
<protein>
    <submittedName>
        <fullName evidence="13">SDR family NAD(P)-dependent oxidoreductase</fullName>
    </submittedName>
</protein>
<dbReference type="PANTHER" id="PTHR43775:SF51">
    <property type="entry name" value="INACTIVE PHENOLPHTHIOCEROL SYNTHESIS POLYKETIDE SYNTHASE TYPE I PKS1-RELATED"/>
    <property type="match status" value="1"/>
</dbReference>
<dbReference type="Pfam" id="PF00698">
    <property type="entry name" value="Acyl_transf_1"/>
    <property type="match status" value="1"/>
</dbReference>
<keyword evidence="5" id="KW-0045">Antibiotic biosynthesis</keyword>
<evidence type="ECO:0000256" key="7">
    <source>
        <dbReference type="ARBA" id="ARBA00023315"/>
    </source>
</evidence>
<feature type="active site" description="Proton donor; for dehydratase activity" evidence="8">
    <location>
        <position position="1582"/>
    </location>
</feature>
<accession>A0ABV3AD52</accession>
<dbReference type="InterPro" id="IPR014030">
    <property type="entry name" value="Ketoacyl_synth_N"/>
</dbReference>
<comment type="caution">
    <text evidence="13">The sequence shown here is derived from an EMBL/GenBank/DDBJ whole genome shotgun (WGS) entry which is preliminary data.</text>
</comment>
<dbReference type="InterPro" id="IPR036291">
    <property type="entry name" value="NAD(P)-bd_dom_sf"/>
</dbReference>
<dbReference type="PROSITE" id="PS00012">
    <property type="entry name" value="PHOSPHOPANTETHEINE"/>
    <property type="match status" value="1"/>
</dbReference>
<organism evidence="13 14">
    <name type="scientific">Streptomyces flaveolus</name>
    <dbReference type="NCBI Taxonomy" id="67297"/>
    <lineage>
        <taxon>Bacteria</taxon>
        <taxon>Bacillati</taxon>
        <taxon>Actinomycetota</taxon>
        <taxon>Actinomycetes</taxon>
        <taxon>Kitasatosporales</taxon>
        <taxon>Streptomycetaceae</taxon>
        <taxon>Streptomyces</taxon>
    </lineage>
</organism>
<dbReference type="Pfam" id="PF08659">
    <property type="entry name" value="KR"/>
    <property type="match status" value="1"/>
</dbReference>
<dbReference type="Gene3D" id="3.40.50.720">
    <property type="entry name" value="NAD(P)-binding Rossmann-like Domain"/>
    <property type="match status" value="1"/>
</dbReference>
<dbReference type="Gene3D" id="3.30.70.3290">
    <property type="match status" value="1"/>
</dbReference>
<dbReference type="Pfam" id="PF21089">
    <property type="entry name" value="PKS_DH_N"/>
    <property type="match status" value="1"/>
</dbReference>
<dbReference type="InterPro" id="IPR049900">
    <property type="entry name" value="PKS_mFAS_DH"/>
</dbReference>
<dbReference type="InterPro" id="IPR020807">
    <property type="entry name" value="PKS_DH"/>
</dbReference>
<evidence type="ECO:0000256" key="9">
    <source>
        <dbReference type="SAM" id="MobiDB-lite"/>
    </source>
</evidence>
<name>A0ABV3AD52_9ACTN</name>
<dbReference type="SMART" id="SM00827">
    <property type="entry name" value="PKS_AT"/>
    <property type="match status" value="1"/>
</dbReference>
<dbReference type="InterPro" id="IPR049552">
    <property type="entry name" value="PKS_DH_N"/>
</dbReference>
<dbReference type="InterPro" id="IPR050091">
    <property type="entry name" value="PKS_NRPS_Biosynth_Enz"/>
</dbReference>
<dbReference type="RefSeq" id="WP_359258300.1">
    <property type="nucleotide sequence ID" value="NZ_JBFAEG010000017.1"/>
</dbReference>
<keyword evidence="3" id="KW-0597">Phosphoprotein</keyword>
<dbReference type="SMART" id="SM00822">
    <property type="entry name" value="PKS_KR"/>
    <property type="match status" value="1"/>
</dbReference>
<dbReference type="CDD" id="cd08953">
    <property type="entry name" value="KR_2_SDR_x"/>
    <property type="match status" value="1"/>
</dbReference>
<evidence type="ECO:0000256" key="4">
    <source>
        <dbReference type="ARBA" id="ARBA00022679"/>
    </source>
</evidence>
<dbReference type="EMBL" id="JBFAEG010000017">
    <property type="protein sequence ID" value="MEU5709880.1"/>
    <property type="molecule type" value="Genomic_DNA"/>
</dbReference>
<feature type="domain" description="Carrier" evidence="10">
    <location>
        <begin position="1746"/>
        <end position="1821"/>
    </location>
</feature>
<dbReference type="Gene3D" id="1.10.1200.10">
    <property type="entry name" value="ACP-like"/>
    <property type="match status" value="1"/>
</dbReference>
<keyword evidence="2" id="KW-0596">Phosphopantetheine</keyword>
<evidence type="ECO:0000259" key="11">
    <source>
        <dbReference type="PROSITE" id="PS52004"/>
    </source>
</evidence>
<dbReference type="InterPro" id="IPR057326">
    <property type="entry name" value="KR_dom"/>
</dbReference>
<keyword evidence="4" id="KW-0808">Transferase</keyword>
<dbReference type="InterPro" id="IPR006162">
    <property type="entry name" value="Ppantetheine_attach_site"/>
</dbReference>
<dbReference type="PROSITE" id="PS50075">
    <property type="entry name" value="CARRIER"/>
    <property type="match status" value="1"/>
</dbReference>
<dbReference type="SUPFAM" id="SSF52151">
    <property type="entry name" value="FabD/lysophospholipase-like"/>
    <property type="match status" value="1"/>
</dbReference>
<dbReference type="Pfam" id="PF21394">
    <property type="entry name" value="Beta-ketacyl_N"/>
    <property type="match status" value="1"/>
</dbReference>
<dbReference type="InterPro" id="IPR020841">
    <property type="entry name" value="PKS_Beta-ketoAc_synthase_dom"/>
</dbReference>
<dbReference type="InterPro" id="IPR001227">
    <property type="entry name" value="Ac_transferase_dom_sf"/>
</dbReference>
<dbReference type="InterPro" id="IPR016036">
    <property type="entry name" value="Malonyl_transacylase_ACP-bd"/>
</dbReference>
<dbReference type="InterPro" id="IPR016035">
    <property type="entry name" value="Acyl_Trfase/lysoPLipase"/>
</dbReference>
<dbReference type="Pfam" id="PF00109">
    <property type="entry name" value="ketoacyl-synt"/>
    <property type="match status" value="1"/>
</dbReference>
<dbReference type="SUPFAM" id="SSF55048">
    <property type="entry name" value="Probable ACP-binding domain of malonyl-CoA ACP transacylase"/>
    <property type="match status" value="1"/>
</dbReference>
<feature type="domain" description="Ketosynthase family 3 (KS3)" evidence="11">
    <location>
        <begin position="17"/>
        <end position="445"/>
    </location>
</feature>
<dbReference type="InterPro" id="IPR014043">
    <property type="entry name" value="Acyl_transferase_dom"/>
</dbReference>
<dbReference type="PROSITE" id="PS00606">
    <property type="entry name" value="KS3_1"/>
    <property type="match status" value="1"/>
</dbReference>
<feature type="domain" description="PKS/mFAS DH" evidence="12">
    <location>
        <begin position="1381"/>
        <end position="1657"/>
    </location>
</feature>
<evidence type="ECO:0000259" key="10">
    <source>
        <dbReference type="PROSITE" id="PS50075"/>
    </source>
</evidence>
<dbReference type="Pfam" id="PF22621">
    <property type="entry name" value="CurL-like_PKS_C"/>
    <property type="match status" value="1"/>
</dbReference>
<proteinExistence type="predicted"/>
<dbReference type="InterPro" id="IPR013968">
    <property type="entry name" value="PKS_KR"/>
</dbReference>
<keyword evidence="14" id="KW-1185">Reference proteome</keyword>
<dbReference type="InterPro" id="IPR049551">
    <property type="entry name" value="PKS_DH_C"/>
</dbReference>
<feature type="region of interest" description="Disordered" evidence="9">
    <location>
        <begin position="1658"/>
        <end position="1679"/>
    </location>
</feature>
<dbReference type="SUPFAM" id="SSF53901">
    <property type="entry name" value="Thiolase-like"/>
    <property type="match status" value="1"/>
</dbReference>
<reference evidence="13 14" key="1">
    <citation type="submission" date="2024-06" db="EMBL/GenBank/DDBJ databases">
        <title>The Natural Products Discovery Center: Release of the First 8490 Sequenced Strains for Exploring Actinobacteria Biosynthetic Diversity.</title>
        <authorList>
            <person name="Kalkreuter E."/>
            <person name="Kautsar S.A."/>
            <person name="Yang D."/>
            <person name="Bader C.D."/>
            <person name="Teijaro C.N."/>
            <person name="Fluegel L."/>
            <person name="Davis C.M."/>
            <person name="Simpson J.R."/>
            <person name="Lauterbach L."/>
            <person name="Steele A.D."/>
            <person name="Gui C."/>
            <person name="Meng S."/>
            <person name="Li G."/>
            <person name="Viehrig K."/>
            <person name="Ye F."/>
            <person name="Su P."/>
            <person name="Kiefer A.F."/>
            <person name="Nichols A."/>
            <person name="Cepeda A.J."/>
            <person name="Yan W."/>
            <person name="Fan B."/>
            <person name="Jiang Y."/>
            <person name="Adhikari A."/>
            <person name="Zheng C.-J."/>
            <person name="Schuster L."/>
            <person name="Cowan T.M."/>
            <person name="Smanski M.J."/>
            <person name="Chevrette M.G."/>
            <person name="De Carvalho L.P.S."/>
            <person name="Shen B."/>
        </authorList>
    </citation>
    <scope>NUCLEOTIDE SEQUENCE [LARGE SCALE GENOMIC DNA]</scope>
    <source>
        <strain evidence="13 14">NPDC020594</strain>
    </source>
</reference>
<dbReference type="InterPro" id="IPR042104">
    <property type="entry name" value="PKS_dehydratase_sf"/>
</dbReference>
<keyword evidence="7" id="KW-0012">Acyltransferase</keyword>
<feature type="region of interest" description="N-terminal hotdog fold" evidence="8">
    <location>
        <begin position="1381"/>
        <end position="1506"/>
    </location>
</feature>
<keyword evidence="6" id="KW-0511">Multifunctional enzyme</keyword>
<sequence length="1823" mass="194189">MTSNAPSLAGDDAPGAVEPIAVIGMSCRVPGARNIEEFWRNLRDGVESVTFSTPEEQAAAGVPQETLDDPRFVRATALLDDLDRFDAAFFGIGTREAELRDPQQRVFLELAHTALEDSGYDHTRYEGEIGVYGSIGADDYQWRNVRRNSRVHAAAGELAVTIASHPQYLSTFTSYKLGLRGPSLTVSTACSSSLVAVHLAVEALRNGECDMALAGGVSFELPVGHGYLHDEGGVLSEDGHTRTFDAQASGTIWSSGGGVVVLKRLEDALADGDHVRSVILGNAINNDGSDKVGFTAPGEDGQAAVISQAQGVAGVSSRTVTYVEAHGTATPLGDPVEVAALSRVFGQNTDERGWCGIGSLKTNIGHLGPASGVAALIKTTLALEHGQLPPSLHFERANERIDFDSSPFYVNARLRDWKPEGALPLRAGISSFGIGGTNAHLVLEEAPRRPAPDTGAAGPQRPEVLRISARTGAALTAAVDRLAGHLREHPELELADVAHTLSVGRRAFAHRAALVAVDPADATAGLADPRRLLTTVTSRQQPQVALLFSGQGSQYAGMGAGLYDTEPVYRAAVDRCADLLVPELGADIREVLLASGDAMQDADARLLRTELAQPALFTVEYALARLWQSYGVAPAAMIGHSVGEYVAATLAGVFELPAALRLIATRGRLMQQTASGAMLAVRCDPDDLLPHLDEGLALAAVNAPGSCVVSGPVGLVDELAGRLTAREIAHTRLRTSHAFHSAMMDPLLADFHAVVRAAGPKAPSAPFVSNLTGRWITDEQAQDPGYWVRHLREPVRFADGVATVLAKGEWLLLECGPGRQLADLAGAQTPAGARPLHSLPVLKQRDTDAVQFATATAALWVAGARLRDPADEAGSAHRVPLPAYPWERKRYWVEPTTTDEAGQSQKESGQRPVEEWFQVPSWRRAPASVAQEPITGCLLFASGPGTELAAALRARDAQVTEVWPGEFFARLDDGSYQVRPGAREDYDALVAGLLEQGALPDQIVHAWTVDRIAPAVTPSAERDAAEAVWQAQDTSFFSLLFLTQALAVTEPAEPVRLDVLTKGTQAVADGDVVHPEHATVAGVVRVLPLEAPWLLTRQIDLDPRSAATELSRSAVAELSAAREYELVALRGSKRWVEGHAQTHVPAPTDPVAGLRSNGVYLITGGTGGIGISIAEDLARRVRPRLVLVSRTGLPPREEWADYVAVHGTIDRAGRAIAAIERMERSGAQVLVAAADVSRREDLRSVRQLVLDRFGRLDGILHTAGVAGGGMAAVKTRETAEAVFAPKLLGPLTLHDVFADLKPDFVAICSSVAGAAGGFGQVDYCAANSFLDAYAHSDHRWGTRVFSIDWSGWAEVGMSAEIAAPESFRGLQRGEHVTPMKHPVLTGVHSGDADRLPWCSGVILPRTHWFLDEHRLSGTPLMPGTGYLELAYAAFEEVAPRPSPGHVVELRDVAFLDWLGVQEDSAVELRVMFAPCAEGLEFEILSLAGGVKRMHARGTAAWVEPGESARIDLDRVRERCDLSAREFDGAGEVSNSGLITFGPRWASLRTVHRGRSEALARLVAAGPVAAELGEWSLHPALLDEATSFGQTDGEYMPMGYGRILVRGPLPERMWSHKRLADSGGELLTAQLSLVDETGTEVLAVTDYLLRRVDPDTASSSVARGTAASATRPPAEADADRLMRPTDGAEAFHRLLATDLGEQASITAMPMNELIPHIRDVTHSIVEAELGVGAAAEGGVSRQGEGPVVLEGLAAPLAQIWSEVLGVDRIGADDDFFDLGGNSLVAVQLLSLVRKRLSARIPMRALFEAPTVAAMADFIGGSEGA</sequence>
<dbReference type="Pfam" id="PF00550">
    <property type="entry name" value="PP-binding"/>
    <property type="match status" value="1"/>
</dbReference>
<dbReference type="SUPFAM" id="SSF47336">
    <property type="entry name" value="ACP-like"/>
    <property type="match status" value="1"/>
</dbReference>
<dbReference type="PROSITE" id="PS52004">
    <property type="entry name" value="KS3_2"/>
    <property type="match status" value="1"/>
</dbReference>